<dbReference type="InterPro" id="IPR045851">
    <property type="entry name" value="AMP-bd_C_sf"/>
</dbReference>
<dbReference type="Proteomes" id="UP000320011">
    <property type="component" value="Unassembled WGS sequence"/>
</dbReference>
<evidence type="ECO:0000256" key="2">
    <source>
        <dbReference type="ARBA" id="ARBA00022598"/>
    </source>
</evidence>
<dbReference type="SUPFAM" id="SSF56801">
    <property type="entry name" value="Acetyl-CoA synthetase-like"/>
    <property type="match status" value="1"/>
</dbReference>
<sequence>MRVETTAALVAAAPAAATFSVFDENGQIVRITYGEQLARLHATAAALGELGVRRGDRVHVSLDNRQEFLDVWFAAAHLGAILVPTNPRSSVAEFRHVLADADPAVTIAGEDNADVLRAAGAPEPVIVGAGHDARNLAAGGASVPVAPVALGDPAAILYTSGTTSRPKGVVVTHANYLAVGRAVAKHMSLTADDRWFIALPLFHANAQYYCTMSALVRGASVAVSERFSASRWGTQAARLGATLGSLFAAPIRMILSRPVSGDEAGLRAVLFAQNLSSRAAAEFEARFDTRLVQLYGMTETVLPPTINPNSSERRWDSIGPVLDGVDLVLADDAGNPVPDGQIGEITVRGKPGENVAAGYWRHPQATAETFDDGVLHTGDLAWRDADGFLYFADRAKDMIKRSGENISASEVETVAATHPAVAECAVVGIPDPVYDEAVMLVVVLRKGFTADFGEEIRAWCRERLAAYKVPAVIEFVDDLPRTSVGKIRKAELRTMHESVRQG</sequence>
<dbReference type="PANTHER" id="PTHR43201">
    <property type="entry name" value="ACYL-COA SYNTHETASE"/>
    <property type="match status" value="1"/>
</dbReference>
<organism evidence="5 6">
    <name type="scientific">Amycolatopsis rhizosphaerae</name>
    <dbReference type="NCBI Taxonomy" id="2053003"/>
    <lineage>
        <taxon>Bacteria</taxon>
        <taxon>Bacillati</taxon>
        <taxon>Actinomycetota</taxon>
        <taxon>Actinomycetes</taxon>
        <taxon>Pseudonocardiales</taxon>
        <taxon>Pseudonocardiaceae</taxon>
        <taxon>Amycolatopsis</taxon>
    </lineage>
</organism>
<dbReference type="Pfam" id="PF13193">
    <property type="entry name" value="AMP-binding_C"/>
    <property type="match status" value="1"/>
</dbReference>
<dbReference type="RefSeq" id="WP_144586709.1">
    <property type="nucleotide sequence ID" value="NZ_VJWX01000050.1"/>
</dbReference>
<protein>
    <submittedName>
        <fullName evidence="5">ATP-dependent acyl-CoA ligase</fullName>
    </submittedName>
</protein>
<evidence type="ECO:0000259" key="3">
    <source>
        <dbReference type="Pfam" id="PF00501"/>
    </source>
</evidence>
<comment type="caution">
    <text evidence="5">The sequence shown here is derived from an EMBL/GenBank/DDBJ whole genome shotgun (WGS) entry which is preliminary data.</text>
</comment>
<dbReference type="InterPro" id="IPR000873">
    <property type="entry name" value="AMP-dep_synth/lig_dom"/>
</dbReference>
<dbReference type="EMBL" id="VJWX01000050">
    <property type="protein sequence ID" value="TVT56706.1"/>
    <property type="molecule type" value="Genomic_DNA"/>
</dbReference>
<keyword evidence="6" id="KW-1185">Reference proteome</keyword>
<keyword evidence="2 5" id="KW-0436">Ligase</keyword>
<accession>A0A558D6S9</accession>
<dbReference type="InterPro" id="IPR020845">
    <property type="entry name" value="AMP-binding_CS"/>
</dbReference>
<dbReference type="Pfam" id="PF00501">
    <property type="entry name" value="AMP-binding"/>
    <property type="match status" value="1"/>
</dbReference>
<comment type="similarity">
    <text evidence="1">Belongs to the ATP-dependent AMP-binding enzyme family.</text>
</comment>
<evidence type="ECO:0000313" key="6">
    <source>
        <dbReference type="Proteomes" id="UP000320011"/>
    </source>
</evidence>
<evidence type="ECO:0000259" key="4">
    <source>
        <dbReference type="Pfam" id="PF13193"/>
    </source>
</evidence>
<proteinExistence type="inferred from homology"/>
<dbReference type="Gene3D" id="3.40.50.12780">
    <property type="entry name" value="N-terminal domain of ligase-like"/>
    <property type="match status" value="1"/>
</dbReference>
<dbReference type="AlphaFoldDB" id="A0A558D6S9"/>
<dbReference type="PROSITE" id="PS00455">
    <property type="entry name" value="AMP_BINDING"/>
    <property type="match status" value="1"/>
</dbReference>
<dbReference type="FunFam" id="3.30.300.30:FF:000008">
    <property type="entry name" value="2,3-dihydroxybenzoate-AMP ligase"/>
    <property type="match status" value="1"/>
</dbReference>
<feature type="domain" description="AMP-dependent synthetase/ligase" evidence="3">
    <location>
        <begin position="19"/>
        <end position="360"/>
    </location>
</feature>
<gene>
    <name evidence="5" type="ORF">FNH05_08125</name>
</gene>
<name>A0A558D6S9_9PSEU</name>
<dbReference type="PANTHER" id="PTHR43201:SF5">
    <property type="entry name" value="MEDIUM-CHAIN ACYL-COA LIGASE ACSF2, MITOCHONDRIAL"/>
    <property type="match status" value="1"/>
</dbReference>
<dbReference type="Gene3D" id="3.30.300.30">
    <property type="match status" value="1"/>
</dbReference>
<evidence type="ECO:0000313" key="5">
    <source>
        <dbReference type="EMBL" id="TVT56706.1"/>
    </source>
</evidence>
<dbReference type="GO" id="GO:0031956">
    <property type="term" value="F:medium-chain fatty acid-CoA ligase activity"/>
    <property type="evidence" value="ECO:0007669"/>
    <property type="project" value="TreeGrafter"/>
</dbReference>
<dbReference type="GO" id="GO:0006631">
    <property type="term" value="P:fatty acid metabolic process"/>
    <property type="evidence" value="ECO:0007669"/>
    <property type="project" value="TreeGrafter"/>
</dbReference>
<reference evidence="5 6" key="1">
    <citation type="submission" date="2019-07" db="EMBL/GenBank/DDBJ databases">
        <authorList>
            <person name="Duangmal K."/>
            <person name="Teo W.F.A."/>
        </authorList>
    </citation>
    <scope>NUCLEOTIDE SEQUENCE [LARGE SCALE GENOMIC DNA]</scope>
    <source>
        <strain evidence="5 6">TBRC 6029</strain>
    </source>
</reference>
<dbReference type="InterPro" id="IPR042099">
    <property type="entry name" value="ANL_N_sf"/>
</dbReference>
<reference evidence="5 6" key="2">
    <citation type="submission" date="2019-08" db="EMBL/GenBank/DDBJ databases">
        <title>Amycolatopsis acidicola sp. nov., isolated from peat swamp forest soil.</title>
        <authorList>
            <person name="Srisuk N."/>
        </authorList>
    </citation>
    <scope>NUCLEOTIDE SEQUENCE [LARGE SCALE GENOMIC DNA]</scope>
    <source>
        <strain evidence="5 6">TBRC 6029</strain>
    </source>
</reference>
<evidence type="ECO:0000256" key="1">
    <source>
        <dbReference type="ARBA" id="ARBA00006432"/>
    </source>
</evidence>
<dbReference type="InterPro" id="IPR025110">
    <property type="entry name" value="AMP-bd_C"/>
</dbReference>
<dbReference type="OrthoDB" id="2579187at2"/>
<feature type="domain" description="AMP-binding enzyme C-terminal" evidence="4">
    <location>
        <begin position="410"/>
        <end position="486"/>
    </location>
</feature>